<dbReference type="EMBL" id="FMWP01000015">
    <property type="protein sequence ID" value="SCZ91441.1"/>
    <property type="molecule type" value="Genomic_DNA"/>
</dbReference>
<organism evidence="1 2">
    <name type="scientific">Microbotryum saponariae</name>
    <dbReference type="NCBI Taxonomy" id="289078"/>
    <lineage>
        <taxon>Eukaryota</taxon>
        <taxon>Fungi</taxon>
        <taxon>Dikarya</taxon>
        <taxon>Basidiomycota</taxon>
        <taxon>Pucciniomycotina</taxon>
        <taxon>Microbotryomycetes</taxon>
        <taxon>Microbotryales</taxon>
        <taxon>Microbotryaceae</taxon>
        <taxon>Microbotryum</taxon>
    </lineage>
</organism>
<reference evidence="2" key="1">
    <citation type="submission" date="2016-10" db="EMBL/GenBank/DDBJ databases">
        <authorList>
            <person name="Jeantristanb JTB J.-T."/>
            <person name="Ricardo R."/>
        </authorList>
    </citation>
    <scope>NUCLEOTIDE SEQUENCE [LARGE SCALE GENOMIC DNA]</scope>
</reference>
<gene>
    <name evidence="1" type="ORF">BZ3500_MVSOF-1268-A1-R1_CHR1-2G01410</name>
</gene>
<proteinExistence type="predicted"/>
<dbReference type="AlphaFoldDB" id="A0A2X0MX65"/>
<evidence type="ECO:0000313" key="2">
    <source>
        <dbReference type="Proteomes" id="UP000249723"/>
    </source>
</evidence>
<protein>
    <submittedName>
        <fullName evidence="1">BZ3500_MvSof-1268-A1-R1_Chr1-2g01410 protein</fullName>
    </submittedName>
</protein>
<name>A0A2X0MX65_9BASI</name>
<evidence type="ECO:0000313" key="1">
    <source>
        <dbReference type="EMBL" id="SCZ91441.1"/>
    </source>
</evidence>
<sequence length="150" mass="16501">MANQIEQQDTNALLSLSSSPWHQSYLCCGGCGRRVSDRISAEPSAPVCRASINGLCLARLEQVLSKLDWSVESEIWRNYRSKLEQPHPSHTKVVEALSNLKEEASIRDWPLSTRTLSQIGTPVGISQSAPFPARIREGPAMMREGDGPGN</sequence>
<keyword evidence="2" id="KW-1185">Reference proteome</keyword>
<dbReference type="Proteomes" id="UP000249723">
    <property type="component" value="Unassembled WGS sequence"/>
</dbReference>
<accession>A0A2X0MX65</accession>